<protein>
    <submittedName>
        <fullName evidence="3">Uncharacterized protein</fullName>
    </submittedName>
</protein>
<evidence type="ECO:0000256" key="1">
    <source>
        <dbReference type="SAM" id="MobiDB-lite"/>
    </source>
</evidence>
<sequence>MKFNALVVAAMVITSVNAGRRGGFRGWLGGGRMTGSESRERPGGSQDLDPAKKELGSGSGDDDTGKELVSYPNGAYVKGGSGNKSNGVVGVEPSPICALIASKLYDLWNEIDDFDFVFRSQMLTYYRLMVRGDKNDENGDLNFEEARVWLKFHPEAIPELQEIKAKYTGFEGNYYKTWAELAENNCLTEKLKSISPKEMIKQRYFPQWQDENGVDIFDG</sequence>
<proteinExistence type="predicted"/>
<evidence type="ECO:0000313" key="3">
    <source>
        <dbReference type="EMBL" id="KAH6593110.1"/>
    </source>
</evidence>
<evidence type="ECO:0000256" key="2">
    <source>
        <dbReference type="SAM" id="SignalP"/>
    </source>
</evidence>
<organism evidence="3 4">
    <name type="scientific">Batrachochytrium salamandrivorans</name>
    <dbReference type="NCBI Taxonomy" id="1357716"/>
    <lineage>
        <taxon>Eukaryota</taxon>
        <taxon>Fungi</taxon>
        <taxon>Fungi incertae sedis</taxon>
        <taxon>Chytridiomycota</taxon>
        <taxon>Chytridiomycota incertae sedis</taxon>
        <taxon>Chytridiomycetes</taxon>
        <taxon>Rhizophydiales</taxon>
        <taxon>Rhizophydiales incertae sedis</taxon>
        <taxon>Batrachochytrium</taxon>
    </lineage>
</organism>
<accession>A0ABQ8F6I8</accession>
<feature type="signal peptide" evidence="2">
    <location>
        <begin position="1"/>
        <end position="18"/>
    </location>
</feature>
<feature type="chain" id="PRO_5046615119" evidence="2">
    <location>
        <begin position="19"/>
        <end position="219"/>
    </location>
</feature>
<name>A0ABQ8F6I8_9FUNG</name>
<evidence type="ECO:0000313" key="4">
    <source>
        <dbReference type="Proteomes" id="UP001648503"/>
    </source>
</evidence>
<gene>
    <name evidence="3" type="ORF">BASA50_007630</name>
</gene>
<feature type="region of interest" description="Disordered" evidence="1">
    <location>
        <begin position="29"/>
        <end position="66"/>
    </location>
</feature>
<keyword evidence="4" id="KW-1185">Reference proteome</keyword>
<dbReference type="Proteomes" id="UP001648503">
    <property type="component" value="Unassembled WGS sequence"/>
</dbReference>
<dbReference type="EMBL" id="JAFCIX010000361">
    <property type="protein sequence ID" value="KAH6593110.1"/>
    <property type="molecule type" value="Genomic_DNA"/>
</dbReference>
<comment type="caution">
    <text evidence="3">The sequence shown here is derived from an EMBL/GenBank/DDBJ whole genome shotgun (WGS) entry which is preliminary data.</text>
</comment>
<keyword evidence="2" id="KW-0732">Signal</keyword>
<reference evidence="3 4" key="1">
    <citation type="submission" date="2021-02" db="EMBL/GenBank/DDBJ databases">
        <title>Variation within the Batrachochytrium salamandrivorans European outbreak.</title>
        <authorList>
            <person name="Kelly M."/>
            <person name="Pasmans F."/>
            <person name="Shea T.P."/>
            <person name="Munoz J.F."/>
            <person name="Carranza S."/>
            <person name="Cuomo C.A."/>
            <person name="Martel A."/>
        </authorList>
    </citation>
    <scope>NUCLEOTIDE SEQUENCE [LARGE SCALE GENOMIC DNA]</scope>
    <source>
        <strain evidence="3 4">AMFP18/2</strain>
    </source>
</reference>